<protein>
    <submittedName>
        <fullName evidence="2">Uncharacterized protein</fullName>
    </submittedName>
</protein>
<feature type="region of interest" description="Disordered" evidence="1">
    <location>
        <begin position="249"/>
        <end position="289"/>
    </location>
</feature>
<proteinExistence type="predicted"/>
<evidence type="ECO:0000256" key="1">
    <source>
        <dbReference type="SAM" id="MobiDB-lite"/>
    </source>
</evidence>
<feature type="compositionally biased region" description="Basic and acidic residues" evidence="1">
    <location>
        <begin position="1"/>
        <end position="39"/>
    </location>
</feature>
<dbReference type="VEuPathDB" id="CryptoDB:GNI_051480"/>
<evidence type="ECO:0000313" key="3">
    <source>
        <dbReference type="Proteomes" id="UP000019763"/>
    </source>
</evidence>
<evidence type="ECO:0000313" key="2">
    <source>
        <dbReference type="EMBL" id="EZG72285.1"/>
    </source>
</evidence>
<keyword evidence="3" id="KW-1185">Reference proteome</keyword>
<organism evidence="2 3">
    <name type="scientific">Gregarina niphandrodes</name>
    <name type="common">Septate eugregarine</name>
    <dbReference type="NCBI Taxonomy" id="110365"/>
    <lineage>
        <taxon>Eukaryota</taxon>
        <taxon>Sar</taxon>
        <taxon>Alveolata</taxon>
        <taxon>Apicomplexa</taxon>
        <taxon>Conoidasida</taxon>
        <taxon>Gregarinasina</taxon>
        <taxon>Eugregarinorida</taxon>
        <taxon>Gregarinidae</taxon>
        <taxon>Gregarina</taxon>
    </lineage>
</organism>
<dbReference type="RefSeq" id="XP_011129785.1">
    <property type="nucleotide sequence ID" value="XM_011131483.1"/>
</dbReference>
<sequence length="451" mass="49814">MLNNDEGKRRTGEGERRTGEGERRTGEGERRTGEGERHPRTPQGANRRFKANQKLPNVRLRNASHPGHLGWSARKKQVANYDSKGQPRRPQSSMFNDVGLIQRGSDRLAGKIAEYASPLDRDISERFSEFQRYMAAAAAESLTPVSPHRTAHNEAAVNSVAASSAAALLSPVSPRYSAAILSPSSEQRSMISEHSTISEPLSNNHVAREADDGNYPMDPHPRGSPMGTSARQKFLHELLTKRAIKIRAPSDLRIGEHDHDREGRGGGQRPKEAPSRQGSPRYLGVSTESGTTVNLAETTNVLQQRLDEIIMSNKNTVHELASIVGTGDNTHSFGKSMGVKSMGVKSMEVKSMGVKSMGVKLEAEKCLLSEWESGPRSVQDILRSVALTAQHVDEISAYCCDLWNALDHEPQKLLQLHQRSLPVPSGLLELSRLWVTHLKKHNLLLRREIIV</sequence>
<dbReference type="EMBL" id="AFNH02000393">
    <property type="protein sequence ID" value="EZG72285.1"/>
    <property type="molecule type" value="Genomic_DNA"/>
</dbReference>
<dbReference type="Proteomes" id="UP000019763">
    <property type="component" value="Unassembled WGS sequence"/>
</dbReference>
<dbReference type="AlphaFoldDB" id="A0A023B9F4"/>
<feature type="region of interest" description="Disordered" evidence="1">
    <location>
        <begin position="1"/>
        <end position="98"/>
    </location>
</feature>
<gene>
    <name evidence="2" type="ORF">GNI_051480</name>
</gene>
<reference evidence="2" key="1">
    <citation type="submission" date="2013-12" db="EMBL/GenBank/DDBJ databases">
        <authorList>
            <person name="Omoto C.K."/>
            <person name="Sibley D."/>
            <person name="Venepally P."/>
            <person name="Hadjithomas M."/>
            <person name="Karamycheva S."/>
            <person name="Brunk B."/>
            <person name="Roos D."/>
            <person name="Caler E."/>
            <person name="Lorenzi H."/>
        </authorList>
    </citation>
    <scope>NUCLEOTIDE SEQUENCE</scope>
</reference>
<comment type="caution">
    <text evidence="2">The sequence shown here is derived from an EMBL/GenBank/DDBJ whole genome shotgun (WGS) entry which is preliminary data.</text>
</comment>
<feature type="compositionally biased region" description="Basic and acidic residues" evidence="1">
    <location>
        <begin position="249"/>
        <end position="274"/>
    </location>
</feature>
<dbReference type="GeneID" id="22911907"/>
<name>A0A023B9F4_GRENI</name>
<accession>A0A023B9F4</accession>
<feature type="region of interest" description="Disordered" evidence="1">
    <location>
        <begin position="208"/>
        <end position="228"/>
    </location>
</feature>